<name>A0A8C0W5T5_CASCN</name>
<keyword evidence="5 9" id="KW-1133">Transmembrane helix</keyword>
<dbReference type="GO" id="GO:0005886">
    <property type="term" value="C:plasma membrane"/>
    <property type="evidence" value="ECO:0007669"/>
    <property type="project" value="TreeGrafter"/>
</dbReference>
<dbReference type="PANTHER" id="PTHR10283:SF65">
    <property type="entry name" value="SOLUTE CARRIER FAMILY 13 MEMBER 1"/>
    <property type="match status" value="1"/>
</dbReference>
<organism evidence="10">
    <name type="scientific">Castor canadensis</name>
    <name type="common">American beaver</name>
    <dbReference type="NCBI Taxonomy" id="51338"/>
    <lineage>
        <taxon>Eukaryota</taxon>
        <taxon>Metazoa</taxon>
        <taxon>Chordata</taxon>
        <taxon>Craniata</taxon>
        <taxon>Vertebrata</taxon>
        <taxon>Euteleostomi</taxon>
        <taxon>Mammalia</taxon>
        <taxon>Eutheria</taxon>
        <taxon>Euarchontoglires</taxon>
        <taxon>Glires</taxon>
        <taxon>Rodentia</taxon>
        <taxon>Castorimorpha</taxon>
        <taxon>Castoridae</taxon>
        <taxon>Castor</taxon>
    </lineage>
</organism>
<evidence type="ECO:0000256" key="3">
    <source>
        <dbReference type="ARBA" id="ARBA00022692"/>
    </source>
</evidence>
<feature type="transmembrane region" description="Helical" evidence="9">
    <location>
        <begin position="52"/>
        <end position="74"/>
    </location>
</feature>
<dbReference type="InterPro" id="IPR001898">
    <property type="entry name" value="SLC13A/DASS"/>
</dbReference>
<keyword evidence="8" id="KW-0739">Sodium transport</keyword>
<feature type="transmembrane region" description="Helical" evidence="9">
    <location>
        <begin position="20"/>
        <end position="40"/>
    </location>
</feature>
<comment type="subcellular location">
    <subcellularLocation>
        <location evidence="1">Membrane</location>
        <topology evidence="1">Multi-pass membrane protein</topology>
    </subcellularLocation>
</comment>
<comment type="similarity">
    <text evidence="2">Belongs to the SLC13A/DASS transporter (TC 2.A.47) family. NADC subfamily.</text>
</comment>
<evidence type="ECO:0000256" key="6">
    <source>
        <dbReference type="ARBA" id="ARBA00023053"/>
    </source>
</evidence>
<dbReference type="Pfam" id="PF00939">
    <property type="entry name" value="Na_sulph_symp"/>
    <property type="match status" value="1"/>
</dbReference>
<keyword evidence="4" id="KW-0769">Symport</keyword>
<reference evidence="10" key="1">
    <citation type="submission" date="2023-09" db="UniProtKB">
        <authorList>
            <consortium name="Ensembl"/>
        </authorList>
    </citation>
    <scope>IDENTIFICATION</scope>
</reference>
<evidence type="ECO:0000256" key="9">
    <source>
        <dbReference type="SAM" id="Phobius"/>
    </source>
</evidence>
<keyword evidence="8" id="KW-0406">Ion transport</keyword>
<keyword evidence="4" id="KW-0813">Transport</keyword>
<evidence type="ECO:0000256" key="1">
    <source>
        <dbReference type="ARBA" id="ARBA00004141"/>
    </source>
</evidence>
<evidence type="ECO:0000256" key="8">
    <source>
        <dbReference type="ARBA" id="ARBA00023201"/>
    </source>
</evidence>
<evidence type="ECO:0000256" key="5">
    <source>
        <dbReference type="ARBA" id="ARBA00022989"/>
    </source>
</evidence>
<keyword evidence="3 9" id="KW-0812">Transmembrane</keyword>
<evidence type="ECO:0008006" key="11">
    <source>
        <dbReference type="Google" id="ProtNLM"/>
    </source>
</evidence>
<sequence length="147" mass="16595">MFPMFGIMPSTQVASAYFKDFHLLLFGVICLATSIEKWNLHKRIALRMVMMVGVNPAWLTLGFMSSTAFLSMWLSNTSTAAMVMPIVEAVAQQIMSAEAEVETTQMTYFNESANHGLEVDETVIGQEVNETKEKRKTVPRYRILSFD</sequence>
<evidence type="ECO:0000256" key="2">
    <source>
        <dbReference type="ARBA" id="ARBA00006772"/>
    </source>
</evidence>
<keyword evidence="6" id="KW-0915">Sodium</keyword>
<evidence type="ECO:0000256" key="4">
    <source>
        <dbReference type="ARBA" id="ARBA00022847"/>
    </source>
</evidence>
<dbReference type="AlphaFoldDB" id="A0A8C0W5T5"/>
<proteinExistence type="inferred from homology"/>
<dbReference type="PANTHER" id="PTHR10283">
    <property type="entry name" value="SOLUTE CARRIER FAMILY 13 MEMBER"/>
    <property type="match status" value="1"/>
</dbReference>
<evidence type="ECO:0000256" key="7">
    <source>
        <dbReference type="ARBA" id="ARBA00023136"/>
    </source>
</evidence>
<accession>A0A8C0W5T5</accession>
<keyword evidence="7 9" id="KW-0472">Membrane</keyword>
<evidence type="ECO:0000313" key="10">
    <source>
        <dbReference type="Ensembl" id="ENSCCNP00000003943.1"/>
    </source>
</evidence>
<protein>
    <recommendedName>
        <fullName evidence="11">Solute carrier family 13 member 1</fullName>
    </recommendedName>
</protein>
<dbReference type="GO" id="GO:0015382">
    <property type="term" value="F:sodium:sulfate symporter activity"/>
    <property type="evidence" value="ECO:0007669"/>
    <property type="project" value="TreeGrafter"/>
</dbReference>
<dbReference type="Ensembl" id="ENSCCNT00000005166.1">
    <property type="protein sequence ID" value="ENSCCNP00000003943.1"/>
    <property type="gene ID" value="ENSCCNG00000004180.1"/>
</dbReference>